<evidence type="ECO:0000313" key="3">
    <source>
        <dbReference type="Proteomes" id="UP000536624"/>
    </source>
</evidence>
<dbReference type="EMBL" id="JAALLH010000002">
    <property type="protein sequence ID" value="NIY69491.1"/>
    <property type="molecule type" value="Genomic_DNA"/>
</dbReference>
<dbReference type="Pfam" id="PF03771">
    <property type="entry name" value="SPDY"/>
    <property type="match status" value="2"/>
</dbReference>
<dbReference type="RefSeq" id="WP_167504708.1">
    <property type="nucleotide sequence ID" value="NZ_JAALLH010000002.1"/>
</dbReference>
<reference evidence="2 3" key="1">
    <citation type="submission" date="2020-02" db="EMBL/GenBank/DDBJ databases">
        <title>Streptomyces malaysiensis DSM14702 (JHCC583434, PFL_A843) Genome sequencing and assembly.</title>
        <authorList>
            <person name="Samborskyy M."/>
        </authorList>
    </citation>
    <scope>NUCLEOTIDE SEQUENCE [LARGE SCALE GENOMIC DNA]</scope>
    <source>
        <strain evidence="2 3">DSM 14702</strain>
    </source>
</reference>
<organism evidence="2 3">
    <name type="scientific">Streptomyces malaysiensis</name>
    <dbReference type="NCBI Taxonomy" id="92644"/>
    <lineage>
        <taxon>Bacteria</taxon>
        <taxon>Bacillati</taxon>
        <taxon>Actinomycetota</taxon>
        <taxon>Actinomycetes</taxon>
        <taxon>Kitasatosporales</taxon>
        <taxon>Streptomycetaceae</taxon>
        <taxon>Streptomyces</taxon>
        <taxon>Streptomyces violaceusniger group</taxon>
    </lineage>
</organism>
<protein>
    <recommendedName>
        <fullName evidence="1">DUF317 domain-containing protein</fullName>
    </recommendedName>
</protein>
<proteinExistence type="predicted"/>
<comment type="caution">
    <text evidence="2">The sequence shown here is derived from an EMBL/GenBank/DDBJ whole genome shotgun (WGS) entry which is preliminary data.</text>
</comment>
<accession>A0A7X5XCN0</accession>
<name>A0A7X5XCN0_STRMQ</name>
<dbReference type="AlphaFoldDB" id="A0A7X5XCN0"/>
<evidence type="ECO:0000259" key="1">
    <source>
        <dbReference type="Pfam" id="PF03771"/>
    </source>
</evidence>
<feature type="domain" description="DUF317" evidence="1">
    <location>
        <begin position="72"/>
        <end position="111"/>
    </location>
</feature>
<dbReference type="InterPro" id="IPR005523">
    <property type="entry name" value="DUF317_SPDY"/>
</dbReference>
<evidence type="ECO:0000313" key="2">
    <source>
        <dbReference type="EMBL" id="NIY69491.1"/>
    </source>
</evidence>
<dbReference type="Proteomes" id="UP000536624">
    <property type="component" value="Unassembled WGS sequence"/>
</dbReference>
<sequence>MTHATTAAARIPVSPRYLAGSDGGGEAAFALLTGPRWHKRQDEWGNYHAFGDQGRLHIGLIPGYCEMVEPIGLWHIEARHECGAPTVWRAAMSEHTPPEIIAAFTTALGADAEVGGDRPAYLSSTGHPDTVWRLLTEAGWRVSVSGFAIRAMAPDLLAEVTHTPPRHGPAFEQAREEAWQVEVRAGDEGEALWWAEFHSATPAHLIAAFTTALASPEPLWRTQNALPPQVRCLINGV</sequence>
<gene>
    <name evidence="2" type="ORF">SMALB_7615</name>
</gene>
<feature type="domain" description="DUF317" evidence="1">
    <location>
        <begin position="154"/>
        <end position="218"/>
    </location>
</feature>